<feature type="compositionally biased region" description="Low complexity" evidence="2">
    <location>
        <begin position="522"/>
        <end position="535"/>
    </location>
</feature>
<dbReference type="Pfam" id="PF07859">
    <property type="entry name" value="Abhydrolase_3"/>
    <property type="match status" value="1"/>
</dbReference>
<dbReference type="InterPro" id="IPR050300">
    <property type="entry name" value="GDXG_lipolytic_enzyme"/>
</dbReference>
<keyword evidence="3" id="KW-1133">Transmembrane helix</keyword>
<dbReference type="OrthoDB" id="2152029at2759"/>
<dbReference type="Gene3D" id="3.40.50.1820">
    <property type="entry name" value="alpha/beta hydrolase"/>
    <property type="match status" value="1"/>
</dbReference>
<evidence type="ECO:0000313" key="5">
    <source>
        <dbReference type="EMBL" id="POY73334.1"/>
    </source>
</evidence>
<keyword evidence="6" id="KW-1185">Reference proteome</keyword>
<gene>
    <name evidence="5" type="ORF">BMF94_3669</name>
</gene>
<feature type="region of interest" description="Disordered" evidence="2">
    <location>
        <begin position="724"/>
        <end position="746"/>
    </location>
</feature>
<dbReference type="STRING" id="741276.A0A2S5B986"/>
<evidence type="ECO:0000259" key="4">
    <source>
        <dbReference type="Pfam" id="PF07859"/>
    </source>
</evidence>
<feature type="domain" description="Alpha/beta hydrolase fold-3" evidence="4">
    <location>
        <begin position="143"/>
        <end position="309"/>
    </location>
</feature>
<keyword evidence="3" id="KW-0472">Membrane</keyword>
<sequence>MTKPKPTQDGSQVTLPLVRGAPDERVSITLFFQTIAFALVHLFFVLPARLFLEYIVLRPISPVVKELGRPPLAHAIVRQVYACYDKWTPGQIRLMLDRKRSYNRVHSAREFRGWVERVEVNGTAGRWLAPPKSDRKDDDVVIYFVHGGGFIFDSGTNAQVFFLETIKQLKKQHGLNASVFFLDYRLAPEYKYPSQLIETLAGYHYLVNTVGIPEDKIVLGGDSAGANLASAFLLHLARPSPAITVPEELGETPKRPAGALLISPYTNLYGATNSFYANTTFDILSPSLLARAAFAYIGAEFPSEHKLVKHGWNPLYQLFPTQKLLPQPAHRLADVYGWSDVKNIKLFQDPYVNPFVNEDSSWWTEACPGDGKTLVSRKGIAGVEPVKVFHPLKLHDWLLHDYGLPLSHQVKRLGNELDDLKYGLNQTVKFIAHVVGSAPAPQQPRLEGQSSATKADVQPTREGLRSRSNNAVKADYSNDALATAVGGLKAAERQEVTQADYSDDVIISTVVGLRRAEQQNGSATAADASASKASADPILSTADANSSGDSSPETEPETAKPSVSGDVTPTTGGKNKKKKKKANKSKGAKVQPASNAPGENASAGSYAAVASHHDHIAPDAPVVAEGEGAVIHAASEAPARETAGASVPPPTKKPAEQDAPEPSAAVAKPVAAKPAKKPTFELSELPTREPASSKPSEPKSTKPAPSSTVSGAVGSYAAVAAHDEHIAQDAPVVAHGEGDVIHRGES</sequence>
<keyword evidence="3" id="KW-0812">Transmembrane</keyword>
<dbReference type="InterPro" id="IPR013094">
    <property type="entry name" value="AB_hydrolase_3"/>
</dbReference>
<evidence type="ECO:0000256" key="2">
    <source>
        <dbReference type="SAM" id="MobiDB-lite"/>
    </source>
</evidence>
<proteinExistence type="predicted"/>
<evidence type="ECO:0000313" key="6">
    <source>
        <dbReference type="Proteomes" id="UP000237144"/>
    </source>
</evidence>
<keyword evidence="1 5" id="KW-0378">Hydrolase</keyword>
<accession>A0A2S5B986</accession>
<comment type="caution">
    <text evidence="5">The sequence shown here is derived from an EMBL/GenBank/DDBJ whole genome shotgun (WGS) entry which is preliminary data.</text>
</comment>
<dbReference type="SUPFAM" id="SSF53474">
    <property type="entry name" value="alpha/beta-Hydrolases"/>
    <property type="match status" value="1"/>
</dbReference>
<feature type="region of interest" description="Disordered" evidence="2">
    <location>
        <begin position="522"/>
        <end position="710"/>
    </location>
</feature>
<evidence type="ECO:0000256" key="3">
    <source>
        <dbReference type="SAM" id="Phobius"/>
    </source>
</evidence>
<feature type="region of interest" description="Disordered" evidence="2">
    <location>
        <begin position="440"/>
        <end position="472"/>
    </location>
</feature>
<reference evidence="5 6" key="1">
    <citation type="journal article" date="2018" name="Front. Microbiol.">
        <title>Prospects for Fungal Bioremediation of Acidic Radioactive Waste Sites: Characterization and Genome Sequence of Rhodotorula taiwanensis MD1149.</title>
        <authorList>
            <person name="Tkavc R."/>
            <person name="Matrosova V.Y."/>
            <person name="Grichenko O.E."/>
            <person name="Gostincar C."/>
            <person name="Volpe R.P."/>
            <person name="Klimenkova P."/>
            <person name="Gaidamakova E.K."/>
            <person name="Zhou C.E."/>
            <person name="Stewart B.J."/>
            <person name="Lyman M.G."/>
            <person name="Malfatti S.A."/>
            <person name="Rubinfeld B."/>
            <person name="Courtot M."/>
            <person name="Singh J."/>
            <person name="Dalgard C.L."/>
            <person name="Hamilton T."/>
            <person name="Frey K.G."/>
            <person name="Gunde-Cimerman N."/>
            <person name="Dugan L."/>
            <person name="Daly M.J."/>
        </authorList>
    </citation>
    <scope>NUCLEOTIDE SEQUENCE [LARGE SCALE GENOMIC DNA]</scope>
    <source>
        <strain evidence="5 6">MD1149</strain>
    </source>
</reference>
<dbReference type="GO" id="GO:0016787">
    <property type="term" value="F:hydrolase activity"/>
    <property type="evidence" value="ECO:0007669"/>
    <property type="project" value="UniProtKB-KW"/>
</dbReference>
<feature type="compositionally biased region" description="Low complexity" evidence="2">
    <location>
        <begin position="701"/>
        <end position="710"/>
    </location>
</feature>
<organism evidence="5 6">
    <name type="scientific">Rhodotorula taiwanensis</name>
    <dbReference type="NCBI Taxonomy" id="741276"/>
    <lineage>
        <taxon>Eukaryota</taxon>
        <taxon>Fungi</taxon>
        <taxon>Dikarya</taxon>
        <taxon>Basidiomycota</taxon>
        <taxon>Pucciniomycotina</taxon>
        <taxon>Microbotryomycetes</taxon>
        <taxon>Sporidiobolales</taxon>
        <taxon>Sporidiobolaceae</taxon>
        <taxon>Rhodotorula</taxon>
    </lineage>
</organism>
<feature type="compositionally biased region" description="Basic and acidic residues" evidence="2">
    <location>
        <begin position="736"/>
        <end position="746"/>
    </location>
</feature>
<dbReference type="Proteomes" id="UP000237144">
    <property type="component" value="Unassembled WGS sequence"/>
</dbReference>
<evidence type="ECO:0000256" key="1">
    <source>
        <dbReference type="ARBA" id="ARBA00022801"/>
    </source>
</evidence>
<feature type="compositionally biased region" description="Polar residues" evidence="2">
    <location>
        <begin position="542"/>
        <end position="553"/>
    </location>
</feature>
<dbReference type="InterPro" id="IPR029058">
    <property type="entry name" value="AB_hydrolase_fold"/>
</dbReference>
<dbReference type="EMBL" id="PJQD01000038">
    <property type="protein sequence ID" value="POY73334.1"/>
    <property type="molecule type" value="Genomic_DNA"/>
</dbReference>
<protein>
    <submittedName>
        <fullName evidence="5">A/B superfamily hydrolase</fullName>
    </submittedName>
</protein>
<dbReference type="AlphaFoldDB" id="A0A2S5B986"/>
<feature type="transmembrane region" description="Helical" evidence="3">
    <location>
        <begin position="30"/>
        <end position="52"/>
    </location>
</feature>
<feature type="compositionally biased region" description="Low complexity" evidence="2">
    <location>
        <begin position="660"/>
        <end position="673"/>
    </location>
</feature>
<name>A0A2S5B986_9BASI</name>
<dbReference type="PANTHER" id="PTHR48081:SF31">
    <property type="entry name" value="STERYL ACETYL HYDROLASE MUG81-RELATED"/>
    <property type="match status" value="1"/>
</dbReference>
<feature type="compositionally biased region" description="Basic residues" evidence="2">
    <location>
        <begin position="574"/>
        <end position="587"/>
    </location>
</feature>
<dbReference type="PANTHER" id="PTHR48081">
    <property type="entry name" value="AB HYDROLASE SUPERFAMILY PROTEIN C4A8.06C"/>
    <property type="match status" value="1"/>
</dbReference>